<keyword evidence="3" id="KW-1185">Reference proteome</keyword>
<evidence type="ECO:0000313" key="2">
    <source>
        <dbReference type="EMBL" id="SNY67719.1"/>
    </source>
</evidence>
<keyword evidence="1" id="KW-0472">Membrane</keyword>
<protein>
    <submittedName>
        <fullName evidence="2">Uncharacterized protein</fullName>
    </submittedName>
</protein>
<dbReference type="Proteomes" id="UP000219612">
    <property type="component" value="Unassembled WGS sequence"/>
</dbReference>
<name>A0A285K558_9ACTN</name>
<evidence type="ECO:0000313" key="3">
    <source>
        <dbReference type="Proteomes" id="UP000219612"/>
    </source>
</evidence>
<dbReference type="AlphaFoldDB" id="A0A285K558"/>
<feature type="transmembrane region" description="Helical" evidence="1">
    <location>
        <begin position="6"/>
        <end position="27"/>
    </location>
</feature>
<accession>A0A285K558</accession>
<keyword evidence="1" id="KW-0812">Transmembrane</keyword>
<keyword evidence="1" id="KW-1133">Transmembrane helix</keyword>
<evidence type="ECO:0000256" key="1">
    <source>
        <dbReference type="SAM" id="Phobius"/>
    </source>
</evidence>
<sequence length="34" mass="3536">MGKPEIAPYIAGIVAVVAIAKLVILFLQAIQVVS</sequence>
<proteinExistence type="predicted"/>
<dbReference type="EMBL" id="OBDY01000032">
    <property type="protein sequence ID" value="SNY67719.1"/>
    <property type="molecule type" value="Genomic_DNA"/>
</dbReference>
<reference evidence="2 3" key="1">
    <citation type="submission" date="2017-09" db="EMBL/GenBank/DDBJ databases">
        <authorList>
            <person name="Ehlers B."/>
            <person name="Leendertz F.H."/>
        </authorList>
    </citation>
    <scope>NUCLEOTIDE SEQUENCE [LARGE SCALE GENOMIC DNA]</scope>
    <source>
        <strain evidence="2 3">CGMCC 4.6857</strain>
    </source>
</reference>
<organism evidence="2 3">
    <name type="scientific">Paractinoplanes atraurantiacus</name>
    <dbReference type="NCBI Taxonomy" id="1036182"/>
    <lineage>
        <taxon>Bacteria</taxon>
        <taxon>Bacillati</taxon>
        <taxon>Actinomycetota</taxon>
        <taxon>Actinomycetes</taxon>
        <taxon>Micromonosporales</taxon>
        <taxon>Micromonosporaceae</taxon>
        <taxon>Paractinoplanes</taxon>
    </lineage>
</organism>
<gene>
    <name evidence="2" type="ORF">SAMN05421748_13212</name>
</gene>